<dbReference type="HOGENOM" id="CLU_1209680_0_0_1"/>
<proteinExistence type="predicted"/>
<dbReference type="Proteomes" id="UP000000707">
    <property type="component" value="Unassembled WGS sequence"/>
</dbReference>
<evidence type="ECO:0000256" key="1">
    <source>
        <dbReference type="SAM" id="MobiDB-lite"/>
    </source>
</evidence>
<sequence length="229" mass="26181">MCKILGQDSQPSCSDASEGLHTANTADWSMKGMNTQDYPQEELRLCKFSAIGKTSQEEDSEKNLADDERNGCEKPRKSKKTKTTLNHSNFSQEEHTEKAKSGIEEDEHYRCCLSPERSRFFSRESSERDSTDSIIEDIEKRSCFAEMNTGHSKISPSSSESEISNVDYMIENLRSKLQDFLDSLRYPSEEELLKELSHEDVLLLSVVDQKKSEVSSSHHIQDFCIFKPF</sequence>
<gene>
    <name evidence="2" type="ORF">CANTEDRAFT_91741</name>
</gene>
<feature type="compositionally biased region" description="Basic and acidic residues" evidence="1">
    <location>
        <begin position="92"/>
        <end position="102"/>
    </location>
</feature>
<feature type="region of interest" description="Disordered" evidence="1">
    <location>
        <begin position="53"/>
        <end position="102"/>
    </location>
</feature>
<feature type="compositionally biased region" description="Basic and acidic residues" evidence="1">
    <location>
        <begin position="61"/>
        <end position="75"/>
    </location>
</feature>
<dbReference type="EMBL" id="GL996510">
    <property type="protein sequence ID" value="EGV66571.1"/>
    <property type="molecule type" value="Genomic_DNA"/>
</dbReference>
<reference evidence="2 3" key="1">
    <citation type="journal article" date="2011" name="Proc. Natl. Acad. Sci. U.S.A.">
        <title>Comparative genomics of xylose-fermenting fungi for enhanced biofuel production.</title>
        <authorList>
            <person name="Wohlbach D.J."/>
            <person name="Kuo A."/>
            <person name="Sato T.K."/>
            <person name="Potts K.M."/>
            <person name="Salamov A.A."/>
            <person name="LaButti K.M."/>
            <person name="Sun H."/>
            <person name="Clum A."/>
            <person name="Pangilinan J.L."/>
            <person name="Lindquist E.A."/>
            <person name="Lucas S."/>
            <person name="Lapidus A."/>
            <person name="Jin M."/>
            <person name="Gunawan C."/>
            <person name="Balan V."/>
            <person name="Dale B.E."/>
            <person name="Jeffries T.W."/>
            <person name="Zinkel R."/>
            <person name="Barry K.W."/>
            <person name="Grigoriev I.V."/>
            <person name="Gasch A.P."/>
        </authorList>
    </citation>
    <scope>NUCLEOTIDE SEQUENCE [LARGE SCALE GENOMIC DNA]</scope>
    <source>
        <strain evidence="3">ATCC 10573 / BCRC 21748 / CBS 615 / JCM 9827 / NBRC 10315 / NRRL Y-1498 / VKM Y-70</strain>
    </source>
</reference>
<feature type="compositionally biased region" description="Polar residues" evidence="1">
    <location>
        <begin position="22"/>
        <end position="35"/>
    </location>
</feature>
<keyword evidence="3" id="KW-1185">Reference proteome</keyword>
<feature type="region of interest" description="Disordered" evidence="1">
    <location>
        <begin position="1"/>
        <end position="35"/>
    </location>
</feature>
<dbReference type="AlphaFoldDB" id="G3AWM4"/>
<protein>
    <submittedName>
        <fullName evidence="2">Uncharacterized protein</fullName>
    </submittedName>
</protein>
<organism evidence="3">
    <name type="scientific">Candida tenuis (strain ATCC 10573 / BCRC 21748 / CBS 615 / JCM 9827 / NBRC 10315 / NRRL Y-1498 / VKM Y-70)</name>
    <name type="common">Yeast</name>
    <name type="synonym">Yamadazyma tenuis</name>
    <dbReference type="NCBI Taxonomy" id="590646"/>
    <lineage>
        <taxon>Eukaryota</taxon>
        <taxon>Fungi</taxon>
        <taxon>Dikarya</taxon>
        <taxon>Ascomycota</taxon>
        <taxon>Saccharomycotina</taxon>
        <taxon>Pichiomycetes</taxon>
        <taxon>Debaryomycetaceae</taxon>
        <taxon>Yamadazyma</taxon>
    </lineage>
</organism>
<evidence type="ECO:0000313" key="3">
    <source>
        <dbReference type="Proteomes" id="UP000000707"/>
    </source>
</evidence>
<evidence type="ECO:0000313" key="2">
    <source>
        <dbReference type="EMBL" id="EGV66571.1"/>
    </source>
</evidence>
<accession>G3AWM4</accession>
<name>G3AWM4_CANTC</name>